<comment type="subcellular location">
    <subcellularLocation>
        <location evidence="1">Cell membrane</location>
        <topology evidence="1">Multi-pass membrane protein</topology>
    </subcellularLocation>
</comment>
<dbReference type="Proteomes" id="UP000095552">
    <property type="component" value="Unassembled WGS sequence"/>
</dbReference>
<feature type="transmembrane region" description="Helical" evidence="6">
    <location>
        <begin position="218"/>
        <end position="239"/>
    </location>
</feature>
<reference evidence="7 8" key="1">
    <citation type="submission" date="2016-08" db="EMBL/GenBank/DDBJ databases">
        <title>Draft genome of Fabibacter sp. strain SK-8.</title>
        <authorList>
            <person name="Wong S.-K."/>
            <person name="Hamasaki K."/>
            <person name="Yoshizawa S."/>
        </authorList>
    </citation>
    <scope>NUCLEOTIDE SEQUENCE [LARGE SCALE GENOMIC DNA]</scope>
    <source>
        <strain evidence="7 8">SK-8</strain>
    </source>
</reference>
<feature type="transmembrane region" description="Helical" evidence="6">
    <location>
        <begin position="189"/>
        <end position="206"/>
    </location>
</feature>
<dbReference type="STRING" id="1563681.BFP71_14385"/>
<keyword evidence="4 6" id="KW-1133">Transmembrane helix</keyword>
<dbReference type="RefSeq" id="WP_069836144.1">
    <property type="nucleotide sequence ID" value="NZ_MDGQ01000005.1"/>
</dbReference>
<evidence type="ECO:0000256" key="4">
    <source>
        <dbReference type="ARBA" id="ARBA00022989"/>
    </source>
</evidence>
<sequence length="300" mass="32870">MDKRVKKGLKLTLQIAIAAFAVYYVIGEIDVDELKTSLLQADIGWLILAFLAFNASKILSAIRLNHFFKAIEIKLSEIYNLKLYYLGMLYNQFLPGGIGGDGYKVYLLNKLYKKPVKQLVAATLLDRISGVVALGFLGCGLGLLGTAYDALEGFGFLLWVGLILAFPAYYIMVHYVFPTYKKVSHITNIQAIGVQALQVLCAYLILKSLGVETGFIDYFTLFLLSSVLAALPISLPGGFGVRELTMTIGYQVFLLSEPASIALASLFFLITLVSSLIGTVYLKIGKTEAISDATMPKQSE</sequence>
<dbReference type="OrthoDB" id="1123508at2"/>
<evidence type="ECO:0000313" key="7">
    <source>
        <dbReference type="EMBL" id="OEK04640.1"/>
    </source>
</evidence>
<dbReference type="InterPro" id="IPR022791">
    <property type="entry name" value="L-PG_synthase/AglD"/>
</dbReference>
<dbReference type="GO" id="GO:0005886">
    <property type="term" value="C:plasma membrane"/>
    <property type="evidence" value="ECO:0007669"/>
    <property type="project" value="UniProtKB-SubCell"/>
</dbReference>
<feature type="transmembrane region" description="Helical" evidence="6">
    <location>
        <begin position="43"/>
        <end position="62"/>
    </location>
</feature>
<accession>A0A1E5SZT5</accession>
<name>A0A1E5SZT5_9BACT</name>
<evidence type="ECO:0000256" key="6">
    <source>
        <dbReference type="SAM" id="Phobius"/>
    </source>
</evidence>
<protein>
    <recommendedName>
        <fullName evidence="9">TIGR00374 family protein</fullName>
    </recommendedName>
</protein>
<dbReference type="AlphaFoldDB" id="A0A1E5SZT5"/>
<feature type="transmembrane region" description="Helical" evidence="6">
    <location>
        <begin position="83"/>
        <end position="100"/>
    </location>
</feature>
<feature type="transmembrane region" description="Helical" evidence="6">
    <location>
        <begin position="156"/>
        <end position="177"/>
    </location>
</feature>
<evidence type="ECO:0000256" key="3">
    <source>
        <dbReference type="ARBA" id="ARBA00022692"/>
    </source>
</evidence>
<comment type="caution">
    <text evidence="7">The sequence shown here is derived from an EMBL/GenBank/DDBJ whole genome shotgun (WGS) entry which is preliminary data.</text>
</comment>
<feature type="transmembrane region" description="Helical" evidence="6">
    <location>
        <begin position="259"/>
        <end position="282"/>
    </location>
</feature>
<dbReference type="NCBIfam" id="TIGR00374">
    <property type="entry name" value="flippase-like domain"/>
    <property type="match status" value="1"/>
</dbReference>
<evidence type="ECO:0000256" key="2">
    <source>
        <dbReference type="ARBA" id="ARBA00022475"/>
    </source>
</evidence>
<evidence type="ECO:0008006" key="9">
    <source>
        <dbReference type="Google" id="ProtNLM"/>
    </source>
</evidence>
<evidence type="ECO:0000256" key="5">
    <source>
        <dbReference type="ARBA" id="ARBA00023136"/>
    </source>
</evidence>
<keyword evidence="3 6" id="KW-0812">Transmembrane</keyword>
<keyword evidence="2" id="KW-1003">Cell membrane</keyword>
<feature type="transmembrane region" description="Helical" evidence="6">
    <location>
        <begin position="120"/>
        <end position="144"/>
    </location>
</feature>
<evidence type="ECO:0000313" key="8">
    <source>
        <dbReference type="Proteomes" id="UP000095552"/>
    </source>
</evidence>
<gene>
    <name evidence="7" type="ORF">BFP71_14385</name>
</gene>
<dbReference type="PANTHER" id="PTHR40277:SF1">
    <property type="entry name" value="BLL5419 PROTEIN"/>
    <property type="match status" value="1"/>
</dbReference>
<dbReference type="Pfam" id="PF03706">
    <property type="entry name" value="LPG_synthase_TM"/>
    <property type="match status" value="1"/>
</dbReference>
<keyword evidence="5 6" id="KW-0472">Membrane</keyword>
<dbReference type="PANTHER" id="PTHR40277">
    <property type="entry name" value="BLL5419 PROTEIN"/>
    <property type="match status" value="1"/>
</dbReference>
<evidence type="ECO:0000256" key="1">
    <source>
        <dbReference type="ARBA" id="ARBA00004651"/>
    </source>
</evidence>
<dbReference type="EMBL" id="MDGQ01000005">
    <property type="protein sequence ID" value="OEK04640.1"/>
    <property type="molecule type" value="Genomic_DNA"/>
</dbReference>
<proteinExistence type="predicted"/>
<keyword evidence="8" id="KW-1185">Reference proteome</keyword>
<organism evidence="7 8">
    <name type="scientific">Roseivirga misakiensis</name>
    <dbReference type="NCBI Taxonomy" id="1563681"/>
    <lineage>
        <taxon>Bacteria</taxon>
        <taxon>Pseudomonadati</taxon>
        <taxon>Bacteroidota</taxon>
        <taxon>Cytophagia</taxon>
        <taxon>Cytophagales</taxon>
        <taxon>Roseivirgaceae</taxon>
        <taxon>Roseivirga</taxon>
    </lineage>
</organism>